<dbReference type="OrthoDB" id="3266345at2"/>
<dbReference type="Proteomes" id="UP000183642">
    <property type="component" value="Unassembled WGS sequence"/>
</dbReference>
<accession>A0A1I5GVR8</accession>
<reference evidence="3" key="1">
    <citation type="submission" date="2016-10" db="EMBL/GenBank/DDBJ databases">
        <authorList>
            <person name="Varghese N."/>
            <person name="Submissions S."/>
        </authorList>
    </citation>
    <scope>NUCLEOTIDE SEQUENCE [LARGE SCALE GENOMIC DNA]</scope>
    <source>
        <strain evidence="3">DSM 43161</strain>
    </source>
</reference>
<name>A0A1I5GVR8_9ACTN</name>
<keyword evidence="3" id="KW-1185">Reference proteome</keyword>
<proteinExistence type="predicted"/>
<dbReference type="RefSeq" id="WP_075014506.1">
    <property type="nucleotide sequence ID" value="NZ_FOWE01000007.1"/>
</dbReference>
<dbReference type="Pfam" id="PF20060">
    <property type="entry name" value="DUF6459"/>
    <property type="match status" value="1"/>
</dbReference>
<organism evidence="2 3">
    <name type="scientific">Geodermatophilus obscurus</name>
    <dbReference type="NCBI Taxonomy" id="1861"/>
    <lineage>
        <taxon>Bacteria</taxon>
        <taxon>Bacillati</taxon>
        <taxon>Actinomycetota</taxon>
        <taxon>Actinomycetes</taxon>
        <taxon>Geodermatophilales</taxon>
        <taxon>Geodermatophilaceae</taxon>
        <taxon>Geodermatophilus</taxon>
    </lineage>
</organism>
<evidence type="ECO:0000313" key="2">
    <source>
        <dbReference type="EMBL" id="SFO40144.1"/>
    </source>
</evidence>
<evidence type="ECO:0000313" key="3">
    <source>
        <dbReference type="Proteomes" id="UP000183642"/>
    </source>
</evidence>
<sequence>MTAPPQTTAPVPARPLRLTLVPALHPPLTGPAVALVDPTTPPPRPAYRPGPRPAPEGLRSRQPDLFGPAWSVRADLPDPRAAGRLLFTTVLEALAGRRPLSQVQRLTAPGVHAALGAGRRPAWCSGGTAPVLLGPVHVCEPVDGVAEVSAVARRAGRAHAVAARLEGVDGRWRCTALSIG</sequence>
<dbReference type="EMBL" id="FOWE01000007">
    <property type="protein sequence ID" value="SFO40144.1"/>
    <property type="molecule type" value="Genomic_DNA"/>
</dbReference>
<evidence type="ECO:0000256" key="1">
    <source>
        <dbReference type="SAM" id="MobiDB-lite"/>
    </source>
</evidence>
<protein>
    <submittedName>
        <fullName evidence="2">Uncharacterized protein</fullName>
    </submittedName>
</protein>
<feature type="region of interest" description="Disordered" evidence="1">
    <location>
        <begin position="29"/>
        <end position="65"/>
    </location>
</feature>
<dbReference type="AlphaFoldDB" id="A0A1I5GVR8"/>
<gene>
    <name evidence="2" type="ORF">SAMN05660359_03211</name>
</gene>
<feature type="compositionally biased region" description="Pro residues" evidence="1">
    <location>
        <begin position="39"/>
        <end position="54"/>
    </location>
</feature>
<dbReference type="InterPro" id="IPR045596">
    <property type="entry name" value="DUF6459"/>
</dbReference>